<dbReference type="InParanoid" id="A0A1Q3C9E2"/>
<organism evidence="2 3">
    <name type="scientific">Cephalotus follicularis</name>
    <name type="common">Albany pitcher plant</name>
    <dbReference type="NCBI Taxonomy" id="3775"/>
    <lineage>
        <taxon>Eukaryota</taxon>
        <taxon>Viridiplantae</taxon>
        <taxon>Streptophyta</taxon>
        <taxon>Embryophyta</taxon>
        <taxon>Tracheophyta</taxon>
        <taxon>Spermatophyta</taxon>
        <taxon>Magnoliopsida</taxon>
        <taxon>eudicotyledons</taxon>
        <taxon>Gunneridae</taxon>
        <taxon>Pentapetalae</taxon>
        <taxon>rosids</taxon>
        <taxon>fabids</taxon>
        <taxon>Oxalidales</taxon>
        <taxon>Cephalotaceae</taxon>
        <taxon>Cephalotus</taxon>
    </lineage>
</organism>
<name>A0A1Q3C9E2_CEPFO</name>
<accession>A0A1Q3C9E2</accession>
<feature type="compositionally biased region" description="Basic and acidic residues" evidence="1">
    <location>
        <begin position="70"/>
        <end position="87"/>
    </location>
</feature>
<evidence type="ECO:0000313" key="2">
    <source>
        <dbReference type="EMBL" id="GAV76732.1"/>
    </source>
</evidence>
<dbReference type="OrthoDB" id="418757at2759"/>
<protein>
    <submittedName>
        <fullName evidence="2">Uncharacterized protein</fullName>
    </submittedName>
</protein>
<comment type="caution">
    <text evidence="2">The sequence shown here is derived from an EMBL/GenBank/DDBJ whole genome shotgun (WGS) entry which is preliminary data.</text>
</comment>
<gene>
    <name evidence="2" type="ORF">CFOL_v3_20205</name>
</gene>
<proteinExistence type="predicted"/>
<feature type="region of interest" description="Disordered" evidence="1">
    <location>
        <begin position="58"/>
        <end position="100"/>
    </location>
</feature>
<dbReference type="Proteomes" id="UP000187406">
    <property type="component" value="Unassembled WGS sequence"/>
</dbReference>
<evidence type="ECO:0000256" key="1">
    <source>
        <dbReference type="SAM" id="MobiDB-lite"/>
    </source>
</evidence>
<feature type="compositionally biased region" description="Basic residues" evidence="1">
    <location>
        <begin position="88"/>
        <end position="100"/>
    </location>
</feature>
<dbReference type="AlphaFoldDB" id="A0A1Q3C9E2"/>
<reference evidence="3" key="1">
    <citation type="submission" date="2016-04" db="EMBL/GenBank/DDBJ databases">
        <title>Cephalotus genome sequencing.</title>
        <authorList>
            <person name="Fukushima K."/>
            <person name="Hasebe M."/>
            <person name="Fang X."/>
        </authorList>
    </citation>
    <scope>NUCLEOTIDE SEQUENCE [LARGE SCALE GENOMIC DNA]</scope>
    <source>
        <strain evidence="3">cv. St1</strain>
    </source>
</reference>
<sequence>MESSMNSMVSLNGRNYHIWKGKMEDLLYVKHWHLPVFGGIKSDNMTDVDILNEDMRRKSQASSSYSEVLVIERRGRSQTRGPRDRSKSRSKSRSSWKKKVKYHHCGKLEALFSVEIRA</sequence>
<dbReference type="EMBL" id="BDDD01001521">
    <property type="protein sequence ID" value="GAV76732.1"/>
    <property type="molecule type" value="Genomic_DNA"/>
</dbReference>
<evidence type="ECO:0000313" key="3">
    <source>
        <dbReference type="Proteomes" id="UP000187406"/>
    </source>
</evidence>
<keyword evidence="3" id="KW-1185">Reference proteome</keyword>